<evidence type="ECO:0000256" key="4">
    <source>
        <dbReference type="ARBA" id="ARBA00023146"/>
    </source>
</evidence>
<evidence type="ECO:0000256" key="3">
    <source>
        <dbReference type="ARBA" id="ARBA00022840"/>
    </source>
</evidence>
<name>A0A098VR85_9MICR</name>
<dbReference type="SUPFAM" id="SSF52374">
    <property type="entry name" value="Nucleotidylyl transferase"/>
    <property type="match status" value="1"/>
</dbReference>
<keyword evidence="9" id="KW-1185">Reference proteome</keyword>
<dbReference type="GO" id="GO:0032543">
    <property type="term" value="P:mitochondrial translation"/>
    <property type="evidence" value="ECO:0007669"/>
    <property type="project" value="TreeGrafter"/>
</dbReference>
<organism evidence="8 9">
    <name type="scientific">Mitosporidium daphniae</name>
    <dbReference type="NCBI Taxonomy" id="1485682"/>
    <lineage>
        <taxon>Eukaryota</taxon>
        <taxon>Fungi</taxon>
        <taxon>Fungi incertae sedis</taxon>
        <taxon>Microsporidia</taxon>
        <taxon>Mitosporidium</taxon>
    </lineage>
</organism>
<evidence type="ECO:0000313" key="9">
    <source>
        <dbReference type="Proteomes" id="UP000029725"/>
    </source>
</evidence>
<dbReference type="InterPro" id="IPR035684">
    <property type="entry name" value="ArgRS_core"/>
</dbReference>
<dbReference type="Pfam" id="PF00750">
    <property type="entry name" value="tRNA-synt_1d"/>
    <property type="match status" value="1"/>
</dbReference>
<evidence type="ECO:0000256" key="5">
    <source>
        <dbReference type="ARBA" id="ARBA00033033"/>
    </source>
</evidence>
<dbReference type="GO" id="GO:0006420">
    <property type="term" value="P:arginyl-tRNA aminoacylation"/>
    <property type="evidence" value="ECO:0007669"/>
    <property type="project" value="InterPro"/>
</dbReference>
<evidence type="ECO:0000256" key="6">
    <source>
        <dbReference type="RuleBase" id="RU363038"/>
    </source>
</evidence>
<dbReference type="GO" id="GO:0005524">
    <property type="term" value="F:ATP binding"/>
    <property type="evidence" value="ECO:0007669"/>
    <property type="project" value="UniProtKB-KW"/>
</dbReference>
<keyword evidence="3 6" id="KW-0067">ATP-binding</keyword>
<dbReference type="EMBL" id="JMKJ01000244">
    <property type="protein sequence ID" value="KGG51558.1"/>
    <property type="molecule type" value="Genomic_DNA"/>
</dbReference>
<dbReference type="AlphaFoldDB" id="A0A098VR85"/>
<comment type="similarity">
    <text evidence="6">Belongs to the class-I aminoacyl-tRNA synthetase family.</text>
</comment>
<protein>
    <recommendedName>
        <fullName evidence="5">Arginyl-tRNA synthetase</fullName>
    </recommendedName>
</protein>
<evidence type="ECO:0000313" key="8">
    <source>
        <dbReference type="EMBL" id="KGG51558.1"/>
    </source>
</evidence>
<evidence type="ECO:0000256" key="1">
    <source>
        <dbReference type="ARBA" id="ARBA00022598"/>
    </source>
</evidence>
<dbReference type="RefSeq" id="XP_013238011.1">
    <property type="nucleotide sequence ID" value="XM_013382557.1"/>
</dbReference>
<sequence>MCTSSSIGMKPFLVTDKYKSKIAEWISTKVPSISKEFAFNALEMPKNPTHGDFALPVPKLRFPGNPAQNAVNFANQRKVNETRVELSLGDRFGWNSSGSGKNVVIDFGSPNIAKPFHAGHLRSSVIGNFLKHIYTANGYHVTGINYLGDWGKQFGLLAVGYLKYGSEQAMEKDAIKHLFDVYVKIAAEASLDASVHDEARAYFKRMEDGDTEALSLWRKFKNLSIAKYEKVFERLNIKFDVYSGESHYEQHMKDVIKMLTDRNLLVESKGAMVVDLTENKLGNARASQFL</sequence>
<dbReference type="OrthoDB" id="68056at2759"/>
<dbReference type="HOGENOM" id="CLU_960043_0_0_1"/>
<evidence type="ECO:0000256" key="2">
    <source>
        <dbReference type="ARBA" id="ARBA00022741"/>
    </source>
</evidence>
<accession>A0A098VR85</accession>
<dbReference type="PRINTS" id="PR01038">
    <property type="entry name" value="TRNASYNTHARG"/>
</dbReference>
<dbReference type="PROSITE" id="PS00178">
    <property type="entry name" value="AA_TRNA_LIGASE_I"/>
    <property type="match status" value="1"/>
</dbReference>
<evidence type="ECO:0000259" key="7">
    <source>
        <dbReference type="Pfam" id="PF00750"/>
    </source>
</evidence>
<dbReference type="Proteomes" id="UP000029725">
    <property type="component" value="Unassembled WGS sequence"/>
</dbReference>
<dbReference type="GO" id="GO:0004814">
    <property type="term" value="F:arginine-tRNA ligase activity"/>
    <property type="evidence" value="ECO:0007669"/>
    <property type="project" value="InterPro"/>
</dbReference>
<keyword evidence="4 6" id="KW-0030">Aminoacyl-tRNA synthetase</keyword>
<dbReference type="InterPro" id="IPR036695">
    <property type="entry name" value="Arg-tRNA-synth_N_sf"/>
</dbReference>
<dbReference type="GeneID" id="25259564"/>
<dbReference type="InterPro" id="IPR014729">
    <property type="entry name" value="Rossmann-like_a/b/a_fold"/>
</dbReference>
<dbReference type="PANTHER" id="PTHR11956:SF11">
    <property type="entry name" value="ARGININE--TRNA LIGASE, MITOCHONDRIAL-RELATED"/>
    <property type="match status" value="1"/>
</dbReference>
<dbReference type="Gene3D" id="3.40.50.620">
    <property type="entry name" value="HUPs"/>
    <property type="match status" value="1"/>
</dbReference>
<proteinExistence type="inferred from homology"/>
<keyword evidence="2 6" id="KW-0547">Nucleotide-binding</keyword>
<gene>
    <name evidence="8" type="ORF">DI09_31p90</name>
</gene>
<dbReference type="Gene3D" id="3.30.1360.70">
    <property type="entry name" value="Arginyl tRNA synthetase N-terminal domain"/>
    <property type="match status" value="1"/>
</dbReference>
<dbReference type="PANTHER" id="PTHR11956">
    <property type="entry name" value="ARGINYL-TRNA SYNTHETASE"/>
    <property type="match status" value="1"/>
</dbReference>
<reference evidence="8 9" key="1">
    <citation type="submission" date="2014-04" db="EMBL/GenBank/DDBJ databases">
        <title>A new species of microsporidia sheds light on the evolution of extreme parasitism.</title>
        <authorList>
            <person name="Haag K.L."/>
            <person name="James T.Y."/>
            <person name="Larsson R."/>
            <person name="Schaer T.M."/>
            <person name="Refardt D."/>
            <person name="Pombert J.-F."/>
            <person name="Ebert D."/>
        </authorList>
    </citation>
    <scope>NUCLEOTIDE SEQUENCE [LARGE SCALE GENOMIC DNA]</scope>
    <source>
        <strain evidence="8 9">UGP3</strain>
        <tissue evidence="8">Spores</tissue>
    </source>
</reference>
<dbReference type="GO" id="GO:0005739">
    <property type="term" value="C:mitochondrion"/>
    <property type="evidence" value="ECO:0007669"/>
    <property type="project" value="TreeGrafter"/>
</dbReference>
<keyword evidence="1 6" id="KW-0436">Ligase</keyword>
<comment type="caution">
    <text evidence="8">The sequence shown here is derived from an EMBL/GenBank/DDBJ whole genome shotgun (WGS) entry which is preliminary data.</text>
</comment>
<dbReference type="VEuPathDB" id="MicrosporidiaDB:DI09_31p90"/>
<keyword evidence="6" id="KW-0648">Protein biosynthesis</keyword>
<dbReference type="InterPro" id="IPR001278">
    <property type="entry name" value="Arg-tRNA-ligase"/>
</dbReference>
<dbReference type="SUPFAM" id="SSF55190">
    <property type="entry name" value="Arginyl-tRNA synthetase (ArgRS), N-terminal 'additional' domain"/>
    <property type="match status" value="1"/>
</dbReference>
<feature type="domain" description="Arginyl-tRNA synthetase catalytic core" evidence="7">
    <location>
        <begin position="96"/>
        <end position="278"/>
    </location>
</feature>
<dbReference type="InterPro" id="IPR001412">
    <property type="entry name" value="aa-tRNA-synth_I_CS"/>
</dbReference>